<dbReference type="Pfam" id="PF21953">
    <property type="entry name" value="NadN_nucleosid_C"/>
    <property type="match status" value="1"/>
</dbReference>
<dbReference type="CDD" id="cd07407">
    <property type="entry name" value="MPP_YHR202W_N"/>
    <property type="match status" value="1"/>
</dbReference>
<dbReference type="SUPFAM" id="SSF56300">
    <property type="entry name" value="Metallo-dependent phosphatases"/>
    <property type="match status" value="1"/>
</dbReference>
<dbReference type="Proteomes" id="UP000243015">
    <property type="component" value="Unassembled WGS sequence"/>
</dbReference>
<evidence type="ECO:0000259" key="2">
    <source>
        <dbReference type="PROSITE" id="PS50011"/>
    </source>
</evidence>
<dbReference type="InterPro" id="IPR053828">
    <property type="entry name" value="Nucleosidase_C"/>
</dbReference>
<dbReference type="InterPro" id="IPR036907">
    <property type="entry name" value="5'-Nucleotdase_C_sf"/>
</dbReference>
<dbReference type="SUPFAM" id="SSF55816">
    <property type="entry name" value="5'-nucleotidase (syn. UDP-sugar hydrolase), C-terminal domain"/>
    <property type="match status" value="1"/>
</dbReference>
<dbReference type="InterPro" id="IPR029052">
    <property type="entry name" value="Metallo-depent_PP-like"/>
</dbReference>
<dbReference type="InterPro" id="IPR006179">
    <property type="entry name" value="5_nucleotidase/apyrase"/>
</dbReference>
<proteinExistence type="predicted"/>
<dbReference type="SMART" id="SM00220">
    <property type="entry name" value="S_TKc"/>
    <property type="match status" value="1"/>
</dbReference>
<dbReference type="PANTHER" id="PTHR11575">
    <property type="entry name" value="5'-NUCLEOTIDASE-RELATED"/>
    <property type="match status" value="1"/>
</dbReference>
<organism evidence="3 4">
    <name type="scientific">Trichophyton rubrum</name>
    <name type="common">Athlete's foot fungus</name>
    <name type="synonym">Epidermophyton rubrum</name>
    <dbReference type="NCBI Taxonomy" id="5551"/>
    <lineage>
        <taxon>Eukaryota</taxon>
        <taxon>Fungi</taxon>
        <taxon>Dikarya</taxon>
        <taxon>Ascomycota</taxon>
        <taxon>Pezizomycotina</taxon>
        <taxon>Eurotiomycetes</taxon>
        <taxon>Eurotiomycetidae</taxon>
        <taxon>Onygenales</taxon>
        <taxon>Arthrodermataceae</taxon>
        <taxon>Trichophyton</taxon>
    </lineage>
</organism>
<accession>A0A178F9J6</accession>
<dbReference type="Gene3D" id="3.90.780.10">
    <property type="entry name" value="5'-Nucleotidase, C-terminal domain"/>
    <property type="match status" value="1"/>
</dbReference>
<dbReference type="Gene3D" id="3.30.200.20">
    <property type="entry name" value="Phosphorylase Kinase, domain 1"/>
    <property type="match status" value="1"/>
</dbReference>
<dbReference type="PANTHER" id="PTHR11575:SF22">
    <property type="entry name" value="ADL392WP"/>
    <property type="match status" value="1"/>
</dbReference>
<dbReference type="GO" id="GO:0005829">
    <property type="term" value="C:cytosol"/>
    <property type="evidence" value="ECO:0007669"/>
    <property type="project" value="TreeGrafter"/>
</dbReference>
<dbReference type="Gene3D" id="1.10.510.10">
    <property type="entry name" value="Transferase(Phosphotransferase) domain 1"/>
    <property type="match status" value="1"/>
</dbReference>
<evidence type="ECO:0000313" key="3">
    <source>
        <dbReference type="EMBL" id="OAL68243.1"/>
    </source>
</evidence>
<dbReference type="InterPro" id="IPR011009">
    <property type="entry name" value="Kinase-like_dom_sf"/>
</dbReference>
<dbReference type="AlphaFoldDB" id="A0A178F9J6"/>
<gene>
    <name evidence="3" type="ORF">A7C99_0644</name>
</gene>
<evidence type="ECO:0000256" key="1">
    <source>
        <dbReference type="SAM" id="MobiDB-lite"/>
    </source>
</evidence>
<name>A0A178F9J6_TRIRU</name>
<dbReference type="VEuPathDB" id="FungiDB:TERG_07061"/>
<dbReference type="GO" id="GO:0009166">
    <property type="term" value="P:nucleotide catabolic process"/>
    <property type="evidence" value="ECO:0007669"/>
    <property type="project" value="InterPro"/>
</dbReference>
<dbReference type="InterPro" id="IPR041823">
    <property type="entry name" value="YHR202W_N"/>
</dbReference>
<dbReference type="Pfam" id="PF00069">
    <property type="entry name" value="Pkinase"/>
    <property type="match status" value="1"/>
</dbReference>
<dbReference type="SUPFAM" id="SSF56112">
    <property type="entry name" value="Protein kinase-like (PK-like)"/>
    <property type="match status" value="1"/>
</dbReference>
<dbReference type="VEuPathDB" id="FungiDB:TERG_07062"/>
<dbReference type="PROSITE" id="PS50011">
    <property type="entry name" value="PROTEIN_KINASE_DOM"/>
    <property type="match status" value="1"/>
</dbReference>
<dbReference type="GO" id="GO:0016787">
    <property type="term" value="F:hydrolase activity"/>
    <property type="evidence" value="ECO:0007669"/>
    <property type="project" value="InterPro"/>
</dbReference>
<dbReference type="GO" id="GO:0005524">
    <property type="term" value="F:ATP binding"/>
    <property type="evidence" value="ECO:0007669"/>
    <property type="project" value="InterPro"/>
</dbReference>
<feature type="domain" description="Protein kinase" evidence="2">
    <location>
        <begin position="71"/>
        <end position="363"/>
    </location>
</feature>
<sequence length="1110" mass="125430">MARMNRHSSWASLAGSLKSFLPRQPEKPRLLPTSGFQTIDSNIVIEEEAIPDYKADRFYPVKLGEVFEGRFQVIAKLGFGSSSTIWRHEYVALKVYVHTSKYLREPPFYDHISRHLTNTKSQYERQNIRRVLSTFQLAGPHGIHPVLVCEASQMSLRDMKTVFFPNGFEESFVKAATIELLKAVDFLHTRAGVVHTDIHPGNLLLGLYDNNVLQVLEKMEFDSPVPRKPVSDSRTIYMSRLGKPKEGPMLLSDFGEARIGPGPHGGDIMPLEFRAPEVLLYVGWSYPVDIWSVGLTAWDLLGCQRLFTARDEEDGQAYDAVHFAEMIAALGPPPAEFLAKNPERRADFWGEKVYVSQRRYPNISVLHVDLHFYSRQPPEERTVTPPASSDNSNAQRVGIRKSVSARMPASLSDQNRFWWIGQAVSAKAVLSPRKYANWLCGRVKMRFSTLVSLAACAAAALACDSCSEPGKPAEHKRLVRRIQPEAQGALTKPKGPLEWGQINFLHTTDTHGWLEGHLKEQNYGADWGDYSSFVKHMRQKADRLRVDLLLIDCGDLHDGNGLSDSTSPNGVISNDVFSRLDYDLLSIGNHELYVTDVAYETFANFSKVYGERYVTSNVQIINKKTGKHEYIGSKYRYFTTKHGLNIMAFGVLFDFTLNSNVSKVIKAADLVQESWFIDAVKTPKPVDLFIIFGHTPARSDDKFPTLRTLRQKIQELRPGVPIQAFGGHNHIRDFVVYDETSTALGSGRYCETLGWLSMTGIKSRTFRGSMKPRGVPNPTRRAIKGNATTSTQPDHHPQRGLDLRYSRRYLDWNRLTFAYHASKSQDRQFDTQKGLKITHDITDARKQLNTSTVLGCVPETYCMSCVPFEAKNNIYQVVIDMLAKVVVKEDRADKPRLLLLNTGSVRFDLVKGPFTKDDEYIVYPFKNQFQYLPDVPYSIAKDLLDALNKGPYQRRSEEYYPMPPQLGTDEVCANPSPEFVQLKRREAPQPYKPITRRTIDSSMLYPGYVTSDDFGLDGDDTPHSKIPYFKVPIDIQANASFPTNGSMPAVVDLAFVDYIGAKYVIPALNKLGGKYSADDIQSYKDFGSSSFLREYAHKFWQEGLPNCTAN</sequence>
<evidence type="ECO:0000313" key="4">
    <source>
        <dbReference type="Proteomes" id="UP000243015"/>
    </source>
</evidence>
<dbReference type="EMBL" id="LHPM01000008">
    <property type="protein sequence ID" value="OAL68243.1"/>
    <property type="molecule type" value="Genomic_DNA"/>
</dbReference>
<dbReference type="Gene3D" id="3.60.21.10">
    <property type="match status" value="1"/>
</dbReference>
<comment type="caution">
    <text evidence="3">The sequence shown here is derived from an EMBL/GenBank/DDBJ whole genome shotgun (WGS) entry which is preliminary data.</text>
</comment>
<reference evidence="3 4" key="1">
    <citation type="submission" date="2016-05" db="EMBL/GenBank/DDBJ databases">
        <title>Genome sequencing of Trichophyton rubrum CMCC(F)T1i isolated from hair.</title>
        <authorList>
            <person name="Zhan P."/>
            <person name="Tao Y."/>
            <person name="Liu W."/>
        </authorList>
    </citation>
    <scope>NUCLEOTIDE SEQUENCE [LARGE SCALE GENOMIC DNA]</scope>
    <source>
        <strain evidence="4">CMCC(F)T1i</strain>
    </source>
</reference>
<dbReference type="GO" id="GO:0004672">
    <property type="term" value="F:protein kinase activity"/>
    <property type="evidence" value="ECO:0007669"/>
    <property type="project" value="InterPro"/>
</dbReference>
<feature type="region of interest" description="Disordered" evidence="1">
    <location>
        <begin position="766"/>
        <end position="800"/>
    </location>
</feature>
<protein>
    <submittedName>
        <fullName evidence="3">Ser/Thr protein phosphatase</fullName>
    </submittedName>
</protein>
<dbReference type="InterPro" id="IPR000719">
    <property type="entry name" value="Prot_kinase_dom"/>
</dbReference>